<protein>
    <submittedName>
        <fullName evidence="1">Uncharacterized protein</fullName>
    </submittedName>
</protein>
<comment type="caution">
    <text evidence="1">The sequence shown here is derived from an EMBL/GenBank/DDBJ whole genome shotgun (WGS) entry which is preliminary data.</text>
</comment>
<gene>
    <name evidence="1" type="ORF">F938_00823</name>
</gene>
<name>N9F5R1_ACIBZ</name>
<proteinExistence type="predicted"/>
<evidence type="ECO:0000313" key="1">
    <source>
        <dbReference type="EMBL" id="ENW00179.1"/>
    </source>
</evidence>
<dbReference type="RefSeq" id="WP_005029649.1">
    <property type="nucleotide sequence ID" value="NZ_KB849755.1"/>
</dbReference>
<keyword evidence="2" id="KW-1185">Reference proteome</keyword>
<dbReference type="PATRIC" id="fig|1217650.3.peg.787"/>
<dbReference type="HOGENOM" id="CLU_2165513_0_0_6"/>
<dbReference type="EMBL" id="APQG01000015">
    <property type="protein sequence ID" value="ENW00179.1"/>
    <property type="molecule type" value="Genomic_DNA"/>
</dbReference>
<dbReference type="OrthoDB" id="6706541at2"/>
<evidence type="ECO:0000313" key="2">
    <source>
        <dbReference type="Proteomes" id="UP000013251"/>
    </source>
</evidence>
<reference evidence="1 2" key="1">
    <citation type="submission" date="2013-02" db="EMBL/GenBank/DDBJ databases">
        <title>The Genome Sequence of Acinetobacter bereziniae CIP 70.12.</title>
        <authorList>
            <consortium name="The Broad Institute Genome Sequencing Platform"/>
            <consortium name="The Broad Institute Genome Sequencing Center for Infectious Disease"/>
            <person name="Cerqueira G."/>
            <person name="Feldgarden M."/>
            <person name="Courvalin P."/>
            <person name="Perichon B."/>
            <person name="Grillot-Courvalin C."/>
            <person name="Clermont D."/>
            <person name="Rocha E."/>
            <person name="Yoon E.-J."/>
            <person name="Nemec A."/>
            <person name="Walker B."/>
            <person name="Young S.K."/>
            <person name="Zeng Q."/>
            <person name="Gargeya S."/>
            <person name="Fitzgerald M."/>
            <person name="Haas B."/>
            <person name="Abouelleil A."/>
            <person name="Alvarado L."/>
            <person name="Arachchi H.M."/>
            <person name="Berlin A.M."/>
            <person name="Chapman S.B."/>
            <person name="Dewar J."/>
            <person name="Goldberg J."/>
            <person name="Griggs A."/>
            <person name="Gujja S."/>
            <person name="Hansen M."/>
            <person name="Howarth C."/>
            <person name="Imamovic A."/>
            <person name="Larimer J."/>
            <person name="McCowan C."/>
            <person name="Murphy C."/>
            <person name="Neiman D."/>
            <person name="Pearson M."/>
            <person name="Priest M."/>
            <person name="Roberts A."/>
            <person name="Saif S."/>
            <person name="Shea T."/>
            <person name="Sisk P."/>
            <person name="Sykes S."/>
            <person name="Wortman J."/>
            <person name="Nusbaum C."/>
            <person name="Birren B."/>
        </authorList>
    </citation>
    <scope>NUCLEOTIDE SEQUENCE [LARGE SCALE GENOMIC DNA]</scope>
    <source>
        <strain evidence="1 2">CIP 70.12</strain>
    </source>
</reference>
<sequence>MSEKLTESITFKCTDVEKIRLERIARSRKLSLSELMRNAGIDIIQEVQELLNCLQAEFDLTTDTRDMRESFDFELTASPKLIDVTPTKTTGTKKAQLRDQLSLIATPMN</sequence>
<accession>N9F5R1</accession>
<dbReference type="AlphaFoldDB" id="N9F5R1"/>
<organism evidence="1 2">
    <name type="scientific">Acinetobacter bereziniae LMG 1003 = CIP 70.12</name>
    <dbReference type="NCBI Taxonomy" id="981324"/>
    <lineage>
        <taxon>Bacteria</taxon>
        <taxon>Pseudomonadati</taxon>
        <taxon>Pseudomonadota</taxon>
        <taxon>Gammaproteobacteria</taxon>
        <taxon>Moraxellales</taxon>
        <taxon>Moraxellaceae</taxon>
        <taxon>Acinetobacter</taxon>
    </lineage>
</organism>
<dbReference type="Proteomes" id="UP000013251">
    <property type="component" value="Unassembled WGS sequence"/>
</dbReference>